<dbReference type="InterPro" id="IPR008806">
    <property type="entry name" value="RNA_pol_III_Rpc82_C"/>
</dbReference>
<dbReference type="AlphaFoldDB" id="A0A0L7LS69"/>
<comment type="subcellular location">
    <subcellularLocation>
        <location evidence="1">Nucleus</location>
    </subcellularLocation>
</comment>
<sequence length="412" mass="44995">MSNQLGRVVSVILHRYFGEIVQKVEAELLIEELLQQATCTATVLLVTIANKYKDDKDTFISLVTAAYIQQAPVAELSEGGDLPTLVPVATIVPDLDTRALIQAAATGDTISYEAPVAELSEGGDLPTLVPVATIVPELDTRALIQAAATGDTSDLSEGSDLPTLVPVATIVPELDTRALIEAAATGDTSDINDKICWRVNNDRFHQDFRDDLMIKAVSRRIDDNAAPANDAADVHNVPGVGARVQSHARRGTAGSVPAPTGDAAGGQFVVRTKHAVEQLLHAVLEHAVTERLGSKAARIFRRRRHTEERYATEQTVQRVAHTVQEMCYRALHNVIRRGSHTHAAHARLLDKQRRVRSIVHGMRARAEPQQHITDVEETLTPPEQAALRGVERQLKQLSTAELELDRDLFILN</sequence>
<accession>A0A0L7LS69</accession>
<feature type="non-terminal residue" evidence="3">
    <location>
        <position position="412"/>
    </location>
</feature>
<dbReference type="Gene3D" id="6.10.140.1450">
    <property type="match status" value="1"/>
</dbReference>
<dbReference type="STRING" id="104452.A0A0L7LS69"/>
<dbReference type="InterPro" id="IPR039748">
    <property type="entry name" value="RPC3"/>
</dbReference>
<proteinExistence type="inferred from homology"/>
<protein>
    <recommendedName>
        <fullName evidence="1">DNA-directed RNA polymerase III subunit RPC3</fullName>
        <shortName evidence="1">RNA polymerase III subunit C3</shortName>
    </recommendedName>
</protein>
<evidence type="ECO:0000313" key="4">
    <source>
        <dbReference type="Proteomes" id="UP000037510"/>
    </source>
</evidence>
<dbReference type="GO" id="GO:0005666">
    <property type="term" value="C:RNA polymerase III complex"/>
    <property type="evidence" value="ECO:0007669"/>
    <property type="project" value="UniProtKB-UniRule"/>
</dbReference>
<dbReference type="GO" id="GO:0006351">
    <property type="term" value="P:DNA-templated transcription"/>
    <property type="evidence" value="ECO:0007669"/>
    <property type="project" value="InterPro"/>
</dbReference>
<keyword evidence="1" id="KW-0804">Transcription</keyword>
<feature type="domain" description="RNA polymerase III Rpc82 C -terminal" evidence="2">
    <location>
        <begin position="188"/>
        <end position="226"/>
    </location>
</feature>
<evidence type="ECO:0000256" key="1">
    <source>
        <dbReference type="RuleBase" id="RU367076"/>
    </source>
</evidence>
<keyword evidence="1 3" id="KW-0240">DNA-directed RNA polymerase</keyword>
<comment type="function">
    <text evidence="1">DNA-dependent RNA polymerase catalyzes the transcription of DNA into RNA using the four ribonucleoside triphosphates as substrates. Specific core component of RNA polymerase III which synthesizes small RNAs, such as 5S rRNA and tRNAs.</text>
</comment>
<gene>
    <name evidence="3" type="ORF">OBRU01_02698</name>
</gene>
<organism evidence="3 4">
    <name type="scientific">Operophtera brumata</name>
    <name type="common">Winter moth</name>
    <name type="synonym">Phalaena brumata</name>
    <dbReference type="NCBI Taxonomy" id="104452"/>
    <lineage>
        <taxon>Eukaryota</taxon>
        <taxon>Metazoa</taxon>
        <taxon>Ecdysozoa</taxon>
        <taxon>Arthropoda</taxon>
        <taxon>Hexapoda</taxon>
        <taxon>Insecta</taxon>
        <taxon>Pterygota</taxon>
        <taxon>Neoptera</taxon>
        <taxon>Endopterygota</taxon>
        <taxon>Lepidoptera</taxon>
        <taxon>Glossata</taxon>
        <taxon>Ditrysia</taxon>
        <taxon>Geometroidea</taxon>
        <taxon>Geometridae</taxon>
        <taxon>Larentiinae</taxon>
        <taxon>Operophtera</taxon>
    </lineage>
</organism>
<reference evidence="3 4" key="1">
    <citation type="journal article" date="2015" name="Genome Biol. Evol.">
        <title>The genome of winter moth (Operophtera brumata) provides a genomic perspective on sexual dimorphism and phenology.</title>
        <authorList>
            <person name="Derks M.F."/>
            <person name="Smit S."/>
            <person name="Salis L."/>
            <person name="Schijlen E."/>
            <person name="Bossers A."/>
            <person name="Mateman C."/>
            <person name="Pijl A.S."/>
            <person name="de Ridder D."/>
            <person name="Groenen M.A."/>
            <person name="Visser M.E."/>
            <person name="Megens H.J."/>
        </authorList>
    </citation>
    <scope>NUCLEOTIDE SEQUENCE [LARGE SCALE GENOMIC DNA]</scope>
    <source>
        <strain evidence="3">WM2013NL</strain>
        <tissue evidence="3">Head and thorax</tissue>
    </source>
</reference>
<keyword evidence="1" id="KW-0539">Nucleus</keyword>
<dbReference type="EMBL" id="JTDY01000207">
    <property type="protein sequence ID" value="KOB78292.1"/>
    <property type="molecule type" value="Genomic_DNA"/>
</dbReference>
<evidence type="ECO:0000313" key="3">
    <source>
        <dbReference type="EMBL" id="KOB78292.1"/>
    </source>
</evidence>
<dbReference type="PANTHER" id="PTHR12949:SF0">
    <property type="entry name" value="DNA-DIRECTED RNA POLYMERASE III SUBUNIT RPC3"/>
    <property type="match status" value="1"/>
</dbReference>
<dbReference type="GO" id="GO:0003697">
    <property type="term" value="F:single-stranded DNA binding"/>
    <property type="evidence" value="ECO:0007669"/>
    <property type="project" value="UniProtKB-UniRule"/>
</dbReference>
<dbReference type="Pfam" id="PF05645">
    <property type="entry name" value="RNA_pol_Rpc82"/>
    <property type="match status" value="1"/>
</dbReference>
<name>A0A0L7LS69_OPEBR</name>
<dbReference type="InterPro" id="IPR036388">
    <property type="entry name" value="WH-like_DNA-bd_sf"/>
</dbReference>
<dbReference type="Pfam" id="PF20912">
    <property type="entry name" value="RPC3_helical"/>
    <property type="match status" value="1"/>
</dbReference>
<evidence type="ECO:0000259" key="2">
    <source>
        <dbReference type="Pfam" id="PF05645"/>
    </source>
</evidence>
<dbReference type="Gene3D" id="1.10.10.10">
    <property type="entry name" value="Winged helix-like DNA-binding domain superfamily/Winged helix DNA-binding domain"/>
    <property type="match status" value="1"/>
</dbReference>
<comment type="subunit">
    <text evidence="1">Component of the RNA polymerase III (Pol III) complex consisting of 17 subunits.</text>
</comment>
<comment type="similarity">
    <text evidence="1">Belongs to the eukaryotic RPC3/POLR3C RNA polymerase subunit family.</text>
</comment>
<comment type="caution">
    <text evidence="3">The sequence shown here is derived from an EMBL/GenBank/DDBJ whole genome shotgun (WGS) entry which is preliminary data.</text>
</comment>
<dbReference type="PANTHER" id="PTHR12949">
    <property type="entry name" value="RNA POLYMERASE III DNA DIRECTED -RELATED"/>
    <property type="match status" value="1"/>
</dbReference>
<dbReference type="Proteomes" id="UP000037510">
    <property type="component" value="Unassembled WGS sequence"/>
</dbReference>
<keyword evidence="4" id="KW-1185">Reference proteome</keyword>